<dbReference type="GO" id="GO:0003677">
    <property type="term" value="F:DNA binding"/>
    <property type="evidence" value="ECO:0007669"/>
    <property type="project" value="InterPro"/>
</dbReference>
<dbReference type="Proteomes" id="UP000006461">
    <property type="component" value="Chromosome"/>
</dbReference>
<name>I4F3G2_MODI5</name>
<dbReference type="InterPro" id="IPR041657">
    <property type="entry name" value="HTH_17"/>
</dbReference>
<evidence type="ECO:0000313" key="2">
    <source>
        <dbReference type="EMBL" id="CCH90175.1"/>
    </source>
</evidence>
<dbReference type="Pfam" id="PF12728">
    <property type="entry name" value="HTH_17"/>
    <property type="match status" value="1"/>
</dbReference>
<dbReference type="AlphaFoldDB" id="I4F3G2"/>
<proteinExistence type="predicted"/>
<dbReference type="eggNOG" id="COG3311">
    <property type="taxonomic scope" value="Bacteria"/>
</dbReference>
<dbReference type="HOGENOM" id="CLU_106726_2_0_11"/>
<feature type="domain" description="Helix-turn-helix" evidence="1">
    <location>
        <begin position="78"/>
        <end position="127"/>
    </location>
</feature>
<dbReference type="EMBL" id="FO203431">
    <property type="protein sequence ID" value="CCH90175.1"/>
    <property type="molecule type" value="Genomic_DNA"/>
</dbReference>
<protein>
    <submittedName>
        <fullName evidence="2">DNA binding domain, excisionase family</fullName>
    </submittedName>
</protein>
<organism evidence="2 3">
    <name type="scientific">Modestobacter italicus (strain DSM 44449 / CECT 9708 / BC 501)</name>
    <dbReference type="NCBI Taxonomy" id="2732864"/>
    <lineage>
        <taxon>Bacteria</taxon>
        <taxon>Bacillati</taxon>
        <taxon>Actinomycetota</taxon>
        <taxon>Actinomycetes</taxon>
        <taxon>Geodermatophilales</taxon>
        <taxon>Geodermatophilaceae</taxon>
        <taxon>Modestobacter</taxon>
    </lineage>
</organism>
<dbReference type="InterPro" id="IPR010093">
    <property type="entry name" value="SinI_DNA-bd"/>
</dbReference>
<dbReference type="InterPro" id="IPR009061">
    <property type="entry name" value="DNA-bd_dom_put_sf"/>
</dbReference>
<reference evidence="2 3" key="1">
    <citation type="journal article" date="2012" name="J. Bacteriol.">
        <title>Genome Sequence of Radiation-Resistant Modestobacter marinus Strain BC501, a Representative Actinobacterium That Thrives on Calcareous Stone Surfaces.</title>
        <authorList>
            <person name="Normand P."/>
            <person name="Gury J."/>
            <person name="Pujic P."/>
            <person name="Chouaia B."/>
            <person name="Crotti E."/>
            <person name="Brusetti L."/>
            <person name="Daffonchio D."/>
            <person name="Vacherie B."/>
            <person name="Barbe V."/>
            <person name="Medigue C."/>
            <person name="Calteau A."/>
            <person name="Ghodhbane-Gtari F."/>
            <person name="Essoussi I."/>
            <person name="Nouioui I."/>
            <person name="Abbassi-Ghozzi I."/>
            <person name="Gtari M."/>
        </authorList>
    </citation>
    <scope>NUCLEOTIDE SEQUENCE [LARGE SCALE GENOMIC DNA]</scope>
    <source>
        <strain evidence="3">BC 501</strain>
    </source>
</reference>
<keyword evidence="3" id="KW-1185">Reference proteome</keyword>
<sequence>MHSPAAAAEHTIDPPADGAATQQLRELVAALPAGTSWTVSGAGGGPLALPPELLEVLGLAAEALAEGRPVTLSCHEPVLSTQEAADLLGISRPTLVRLLDSGVLPYDQPRRHRRVRLADLLAYQARCHHDAVPGPAGLERRAT</sequence>
<gene>
    <name evidence="2" type="ordered locus">MODMU_4794</name>
</gene>
<accession>I4F3G2</accession>
<evidence type="ECO:0000259" key="1">
    <source>
        <dbReference type="Pfam" id="PF12728"/>
    </source>
</evidence>
<dbReference type="SUPFAM" id="SSF46955">
    <property type="entry name" value="Putative DNA-binding domain"/>
    <property type="match status" value="1"/>
</dbReference>
<dbReference type="STRING" id="477641.MODMU_4794"/>
<evidence type="ECO:0000313" key="3">
    <source>
        <dbReference type="Proteomes" id="UP000006461"/>
    </source>
</evidence>
<dbReference type="KEGG" id="mmar:MODMU_4794"/>
<dbReference type="NCBIfam" id="TIGR01764">
    <property type="entry name" value="excise"/>
    <property type="match status" value="1"/>
</dbReference>
<dbReference type="OMA" id="VFEEMAH"/>